<dbReference type="SUPFAM" id="SSF52266">
    <property type="entry name" value="SGNH hydrolase"/>
    <property type="match status" value="1"/>
</dbReference>
<dbReference type="PANTHER" id="PTHR30383">
    <property type="entry name" value="THIOESTERASE 1/PROTEASE 1/LYSOPHOSPHOLIPASE L1"/>
    <property type="match status" value="1"/>
</dbReference>
<reference evidence="2" key="1">
    <citation type="submission" date="2021-01" db="EMBL/GenBank/DDBJ databases">
        <authorList>
            <person name="Corre E."/>
            <person name="Pelletier E."/>
            <person name="Niang G."/>
            <person name="Scheremetjew M."/>
            <person name="Finn R."/>
            <person name="Kale V."/>
            <person name="Holt S."/>
            <person name="Cochrane G."/>
            <person name="Meng A."/>
            <person name="Brown T."/>
            <person name="Cohen L."/>
        </authorList>
    </citation>
    <scope>NUCLEOTIDE SEQUENCE</scope>
    <source>
        <strain evidence="2">CCMP2222</strain>
    </source>
</reference>
<accession>A0A7S2I4R2</accession>
<dbReference type="PANTHER" id="PTHR30383:SF29">
    <property type="entry name" value="SGNH HYDROLASE-TYPE ESTERASE DOMAIN-CONTAINING PROTEIN"/>
    <property type="match status" value="1"/>
</dbReference>
<protein>
    <recommendedName>
        <fullName evidence="1">SGNH hydrolase-type esterase domain-containing protein</fullName>
    </recommendedName>
</protein>
<organism evidence="2">
    <name type="scientific">Alexandrium andersonii</name>
    <dbReference type="NCBI Taxonomy" id="327968"/>
    <lineage>
        <taxon>Eukaryota</taxon>
        <taxon>Sar</taxon>
        <taxon>Alveolata</taxon>
        <taxon>Dinophyceae</taxon>
        <taxon>Gonyaulacales</taxon>
        <taxon>Pyrocystaceae</taxon>
        <taxon>Alexandrium</taxon>
    </lineage>
</organism>
<proteinExistence type="predicted"/>
<dbReference type="InterPro" id="IPR051532">
    <property type="entry name" value="Ester_Hydrolysis_Enzymes"/>
</dbReference>
<evidence type="ECO:0000259" key="1">
    <source>
        <dbReference type="Pfam" id="PF13472"/>
    </source>
</evidence>
<name>A0A7S2I4R2_9DINO</name>
<dbReference type="Gene3D" id="3.40.50.1110">
    <property type="entry name" value="SGNH hydrolase"/>
    <property type="match status" value="1"/>
</dbReference>
<feature type="domain" description="SGNH hydrolase-type esterase" evidence="1">
    <location>
        <begin position="14"/>
        <end position="196"/>
    </location>
</feature>
<evidence type="ECO:0000313" key="2">
    <source>
        <dbReference type="EMBL" id="CAD9509128.1"/>
    </source>
</evidence>
<dbReference type="InterPro" id="IPR036514">
    <property type="entry name" value="SGNH_hydro_sf"/>
</dbReference>
<dbReference type="InterPro" id="IPR013830">
    <property type="entry name" value="SGNH_hydro"/>
</dbReference>
<dbReference type="AlphaFoldDB" id="A0A7S2I4R2"/>
<gene>
    <name evidence="2" type="ORF">AAND1436_LOCUS38843</name>
</gene>
<dbReference type="Pfam" id="PF13472">
    <property type="entry name" value="Lipase_GDSL_2"/>
    <property type="match status" value="1"/>
</dbReference>
<sequence>MYSMGRPPVLTVACIGDSLTRSGYPEELHGILHEASHDVHWRVLNFGANGATATVPKGQPGVGYVYRKEFQEALVSCANIAAILLGTNDAHQAYWDEQRFADGLTSLVHRIRKSRDPPPEVLLMVPPPLCHNDHQLSCKLQKPVINDILPRLIPELAEELGVGVVDVFSAFCGHGKNQPRPDAYLADGCHLAYAGRRQLAEVVAAAVLSAVGPASEGAELEGWDGEEESCYSDKCMCTVQ</sequence>
<dbReference type="EMBL" id="HBGQ01081264">
    <property type="protein sequence ID" value="CAD9509128.1"/>
    <property type="molecule type" value="Transcribed_RNA"/>
</dbReference>